<gene>
    <name evidence="1" type="ORF">ACFYTF_04470</name>
</gene>
<reference evidence="1 2" key="1">
    <citation type="submission" date="2024-10" db="EMBL/GenBank/DDBJ databases">
        <title>The Natural Products Discovery Center: Release of the First 8490 Sequenced Strains for Exploring Actinobacteria Biosynthetic Diversity.</title>
        <authorList>
            <person name="Kalkreuter E."/>
            <person name="Kautsar S.A."/>
            <person name="Yang D."/>
            <person name="Bader C.D."/>
            <person name="Teijaro C.N."/>
            <person name="Fluegel L."/>
            <person name="Davis C.M."/>
            <person name="Simpson J.R."/>
            <person name="Lauterbach L."/>
            <person name="Steele A.D."/>
            <person name="Gui C."/>
            <person name="Meng S."/>
            <person name="Li G."/>
            <person name="Viehrig K."/>
            <person name="Ye F."/>
            <person name="Su P."/>
            <person name="Kiefer A.F."/>
            <person name="Nichols A."/>
            <person name="Cepeda A.J."/>
            <person name="Yan W."/>
            <person name="Fan B."/>
            <person name="Jiang Y."/>
            <person name="Adhikari A."/>
            <person name="Zheng C.-J."/>
            <person name="Schuster L."/>
            <person name="Cowan T.M."/>
            <person name="Smanski M.J."/>
            <person name="Chevrette M.G."/>
            <person name="De Carvalho L.P.S."/>
            <person name="Shen B."/>
        </authorList>
    </citation>
    <scope>NUCLEOTIDE SEQUENCE [LARGE SCALE GENOMIC DNA]</scope>
    <source>
        <strain evidence="1 2">NPDC004045</strain>
    </source>
</reference>
<keyword evidence="2" id="KW-1185">Reference proteome</keyword>
<accession>A0ABW6PI47</accession>
<dbReference type="PANTHER" id="PTHR34724:SF2">
    <property type="entry name" value="OS12G0596101 PROTEIN"/>
    <property type="match status" value="1"/>
</dbReference>
<dbReference type="EMBL" id="JBIAMX010000002">
    <property type="protein sequence ID" value="MFF0542071.1"/>
    <property type="molecule type" value="Genomic_DNA"/>
</dbReference>
<organism evidence="1 2">
    <name type="scientific">Nocardia thailandica</name>
    <dbReference type="NCBI Taxonomy" id="257275"/>
    <lineage>
        <taxon>Bacteria</taxon>
        <taxon>Bacillati</taxon>
        <taxon>Actinomycetota</taxon>
        <taxon>Actinomycetes</taxon>
        <taxon>Mycobacteriales</taxon>
        <taxon>Nocardiaceae</taxon>
        <taxon>Nocardia</taxon>
    </lineage>
</organism>
<comment type="caution">
    <text evidence="1">The sequence shown here is derived from an EMBL/GenBank/DDBJ whole genome shotgun (WGS) entry which is preliminary data.</text>
</comment>
<evidence type="ECO:0000313" key="2">
    <source>
        <dbReference type="Proteomes" id="UP001601444"/>
    </source>
</evidence>
<protein>
    <submittedName>
        <fullName evidence="1">Uncharacterized protein</fullName>
    </submittedName>
</protein>
<dbReference type="PANTHER" id="PTHR34724">
    <property type="entry name" value="OS12G0596101 PROTEIN"/>
    <property type="match status" value="1"/>
</dbReference>
<dbReference type="Proteomes" id="UP001601444">
    <property type="component" value="Unassembled WGS sequence"/>
</dbReference>
<evidence type="ECO:0000313" key="1">
    <source>
        <dbReference type="EMBL" id="MFF0542071.1"/>
    </source>
</evidence>
<name>A0ABW6PI47_9NOCA</name>
<dbReference type="RefSeq" id="WP_387699086.1">
    <property type="nucleotide sequence ID" value="NZ_JBIAMX010000002.1"/>
</dbReference>
<proteinExistence type="predicted"/>
<sequence>MCYPVPCPTCGKITWDGCGEHVDAVRASVPAERWCGGHEPSTDNR</sequence>